<evidence type="ECO:0008006" key="5">
    <source>
        <dbReference type="Google" id="ProtNLM"/>
    </source>
</evidence>
<organism evidence="2 3">
    <name type="scientific">Mycobacterium branderi</name>
    <dbReference type="NCBI Taxonomy" id="43348"/>
    <lineage>
        <taxon>Bacteria</taxon>
        <taxon>Bacillati</taxon>
        <taxon>Actinomycetota</taxon>
        <taxon>Actinomycetes</taxon>
        <taxon>Mycobacteriales</taxon>
        <taxon>Mycobacteriaceae</taxon>
        <taxon>Mycobacterium</taxon>
    </lineage>
</organism>
<reference evidence="1" key="3">
    <citation type="submission" date="2020-02" db="EMBL/GenBank/DDBJ databases">
        <authorList>
            <person name="Matsumoto Y."/>
            <person name="Motooka D."/>
            <person name="Nakamura S."/>
        </authorList>
    </citation>
    <scope>NUCLEOTIDE SEQUENCE</scope>
    <source>
        <strain evidence="1">JCM 12687</strain>
    </source>
</reference>
<evidence type="ECO:0000313" key="1">
    <source>
        <dbReference type="EMBL" id="BBZ11206.1"/>
    </source>
</evidence>
<dbReference type="AlphaFoldDB" id="A0A7I7W0Y9"/>
<proteinExistence type="predicted"/>
<dbReference type="EMBL" id="AP022606">
    <property type="protein sequence ID" value="BBZ11206.1"/>
    <property type="molecule type" value="Genomic_DNA"/>
</dbReference>
<reference evidence="1 4" key="2">
    <citation type="journal article" date="2019" name="Emerg. Microbes Infect.">
        <title>Comprehensive subspecies identification of 175 nontuberculous mycobacteria species based on 7547 genomic profiles.</title>
        <authorList>
            <person name="Matsumoto Y."/>
            <person name="Kinjo T."/>
            <person name="Motooka D."/>
            <person name="Nabeya D."/>
            <person name="Jung N."/>
            <person name="Uechi K."/>
            <person name="Horii T."/>
            <person name="Iida T."/>
            <person name="Fujita J."/>
            <person name="Nakamura S."/>
        </authorList>
    </citation>
    <scope>NUCLEOTIDE SEQUENCE [LARGE SCALE GENOMIC DNA]</scope>
    <source>
        <strain evidence="1 4">JCM 12687</strain>
    </source>
</reference>
<evidence type="ECO:0000313" key="4">
    <source>
        <dbReference type="Proteomes" id="UP000467379"/>
    </source>
</evidence>
<evidence type="ECO:0000313" key="2">
    <source>
        <dbReference type="EMBL" id="ORA34384.1"/>
    </source>
</evidence>
<evidence type="ECO:0000313" key="3">
    <source>
        <dbReference type="Proteomes" id="UP000192441"/>
    </source>
</evidence>
<protein>
    <recommendedName>
        <fullName evidence="5">DUF202 domain-containing protein</fullName>
    </recommendedName>
</protein>
<keyword evidence="4" id="KW-1185">Reference proteome</keyword>
<dbReference type="Proteomes" id="UP000192441">
    <property type="component" value="Unassembled WGS sequence"/>
</dbReference>
<gene>
    <name evidence="2" type="ORF">BST20_20410</name>
    <name evidence="1" type="ORF">MBRA_14010</name>
</gene>
<accession>A0A7I7W0Y9</accession>
<sequence length="104" mass="10909">MAATGVFAALMPARFTSSGPDACVPEREFLTRMWAIREAALGAMLLNSVSFVGRRRVLAVIVGLSAAEAAVNLREPTVKGARRSIAVGSAVIFGALAGYGMRRV</sequence>
<reference evidence="2 3" key="1">
    <citation type="submission" date="2016-12" db="EMBL/GenBank/DDBJ databases">
        <title>The new phylogeny of genus Mycobacterium.</title>
        <authorList>
            <person name="Tortoli E."/>
            <person name="Trovato A."/>
            <person name="Cirillo D.M."/>
        </authorList>
    </citation>
    <scope>NUCLEOTIDE SEQUENCE [LARGE SCALE GENOMIC DNA]</scope>
    <source>
        <strain evidence="2 3">DSM 44624</strain>
    </source>
</reference>
<dbReference type="Proteomes" id="UP000467379">
    <property type="component" value="Chromosome"/>
</dbReference>
<dbReference type="EMBL" id="MVHM01000015">
    <property type="protein sequence ID" value="ORA34384.1"/>
    <property type="molecule type" value="Genomic_DNA"/>
</dbReference>
<name>A0A7I7W0Y9_9MYCO</name>